<dbReference type="KEGG" id="rop:ROP_36000"/>
<evidence type="ECO:0000313" key="2">
    <source>
        <dbReference type="Proteomes" id="UP000002212"/>
    </source>
</evidence>
<sequence length="62" mass="6700">MLELGLKRTLPGRRAVGRHQHRRGTAVTIVAANVHHPKAVPAPVVAAAIIESTFTPPSHHNR</sequence>
<reference evidence="1 2" key="1">
    <citation type="submission" date="2009-03" db="EMBL/GenBank/DDBJ databases">
        <title>Comparison of the complete genome sequences of Rhodococcus erythropolis PR4 and Rhodococcus opacus B4.</title>
        <authorList>
            <person name="Takarada H."/>
            <person name="Sekine M."/>
            <person name="Hosoyama A."/>
            <person name="Yamada R."/>
            <person name="Fujisawa T."/>
            <person name="Omata S."/>
            <person name="Shimizu A."/>
            <person name="Tsukatani N."/>
            <person name="Tanikawa S."/>
            <person name="Fujita N."/>
            <person name="Harayama S."/>
        </authorList>
    </citation>
    <scope>NUCLEOTIDE SEQUENCE [LARGE SCALE GENOMIC DNA]</scope>
    <source>
        <strain evidence="1 2">B4</strain>
    </source>
</reference>
<gene>
    <name evidence="1" type="ordered locus">ROP_36000</name>
</gene>
<proteinExistence type="predicted"/>
<protein>
    <submittedName>
        <fullName evidence="1">Uncharacterized protein</fullName>
    </submittedName>
</protein>
<evidence type="ECO:0000313" key="1">
    <source>
        <dbReference type="EMBL" id="BAH51847.1"/>
    </source>
</evidence>
<dbReference type="AlphaFoldDB" id="C1B844"/>
<dbReference type="Proteomes" id="UP000002212">
    <property type="component" value="Chromosome"/>
</dbReference>
<dbReference type="HOGENOM" id="CLU_2901290_0_0_11"/>
<organism evidence="1 2">
    <name type="scientific">Rhodococcus opacus (strain B4)</name>
    <dbReference type="NCBI Taxonomy" id="632772"/>
    <lineage>
        <taxon>Bacteria</taxon>
        <taxon>Bacillati</taxon>
        <taxon>Actinomycetota</taxon>
        <taxon>Actinomycetes</taxon>
        <taxon>Mycobacteriales</taxon>
        <taxon>Nocardiaceae</taxon>
        <taxon>Rhodococcus</taxon>
    </lineage>
</organism>
<dbReference type="RefSeq" id="WP_012690786.1">
    <property type="nucleotide sequence ID" value="NC_012522.1"/>
</dbReference>
<name>C1B844_RHOOB</name>
<accession>C1B844</accession>
<dbReference type="EMBL" id="AP011115">
    <property type="protein sequence ID" value="BAH51847.1"/>
    <property type="molecule type" value="Genomic_DNA"/>
</dbReference>